<feature type="transmembrane region" description="Helical" evidence="2">
    <location>
        <begin position="25"/>
        <end position="41"/>
    </location>
</feature>
<keyword evidence="5" id="KW-1185">Reference proteome</keyword>
<dbReference type="STRING" id="861298.SAMN04488136_116115"/>
<dbReference type="Proteomes" id="UP000198854">
    <property type="component" value="Unassembled WGS sequence"/>
</dbReference>
<keyword evidence="2" id="KW-1133">Transmembrane helix</keyword>
<dbReference type="AlphaFoldDB" id="A0A1G8CM61"/>
<protein>
    <submittedName>
        <fullName evidence="4">TraG-like protein, N-terminal region</fullName>
    </submittedName>
</protein>
<feature type="transmembrane region" description="Helical" evidence="2">
    <location>
        <begin position="411"/>
        <end position="430"/>
    </location>
</feature>
<evidence type="ECO:0000313" key="5">
    <source>
        <dbReference type="Proteomes" id="UP000198854"/>
    </source>
</evidence>
<feature type="transmembrane region" description="Helical" evidence="2">
    <location>
        <begin position="377"/>
        <end position="399"/>
    </location>
</feature>
<feature type="region of interest" description="Disordered" evidence="1">
    <location>
        <begin position="520"/>
        <end position="540"/>
    </location>
</feature>
<feature type="domain" description="TraG N-terminal Proteobacteria" evidence="3">
    <location>
        <begin position="8"/>
        <end position="450"/>
    </location>
</feature>
<gene>
    <name evidence="4" type="ORF">SAMN04488136_116115</name>
</gene>
<feature type="transmembrane region" description="Helical" evidence="2">
    <location>
        <begin position="350"/>
        <end position="371"/>
    </location>
</feature>
<proteinExistence type="predicted"/>
<dbReference type="OrthoDB" id="5865543at2"/>
<accession>A0A1G8CM61</accession>
<evidence type="ECO:0000313" key="4">
    <source>
        <dbReference type="EMBL" id="SDH45920.1"/>
    </source>
</evidence>
<sequence length="540" mass="59511">MVANDFVEIFTLPFGFYIQNRFFDLLYYTALLYVPFFYVLLSTMAEVKEKGLSGIEAVEQVLCVIESKFFKMMLVVMVAIVPYTGFGTATPKSINYENYSCNEKYRRSYVAGDPSGLMSGTTFTHSIISHAPPAQVFMNEISTGAVNAVISTIPCEIGYRDVQRAVDGVKVKDPRLSNLIKDFNNQCYVPALSSVLNQDNIDPLSADKSYLKAFSIISEPILTELSRDDIKYNMTSRKSNWEALSNQVNLSSNGRNMACMDAIVDMGKVMVEDDNLKASLYVVGELYDGMSTEYVESVRNGNNPGMKAMVESLEQAELFVINAVFNNTLQETGVYNAGRSEKDGFSITGWVGELLGAIGNAFMWLIGVASAQVALDVIPWMISIFQAGIYAFGIIVIYLNAYSGSSLYKVLVAPLILELLLIGLEFVIWIDNVVLTIFMSKTSSQMWNGQSYYGLSIATICAFLYLYFVKWLYSWLHAAILGSPAAGDISGHSDKAGQAGGFVGASMIGSVLKFGGKKAMGKAKDKWKQTRDAADTFSKR</sequence>
<dbReference type="EMBL" id="FNDD01000016">
    <property type="protein sequence ID" value="SDH45920.1"/>
    <property type="molecule type" value="Genomic_DNA"/>
</dbReference>
<dbReference type="InterPro" id="IPR012931">
    <property type="entry name" value="TraG_N_Proteobacteria"/>
</dbReference>
<feature type="transmembrane region" description="Helical" evidence="2">
    <location>
        <begin position="450"/>
        <end position="468"/>
    </location>
</feature>
<feature type="compositionally biased region" description="Basic and acidic residues" evidence="1">
    <location>
        <begin position="522"/>
        <end position="540"/>
    </location>
</feature>
<reference evidence="4 5" key="1">
    <citation type="submission" date="2016-10" db="EMBL/GenBank/DDBJ databases">
        <authorList>
            <person name="de Groot N.N."/>
        </authorList>
    </citation>
    <scope>NUCLEOTIDE SEQUENCE [LARGE SCALE GENOMIC DNA]</scope>
    <source>
        <strain evidence="4 5">CGMCC 1.10228</strain>
    </source>
</reference>
<evidence type="ECO:0000259" key="3">
    <source>
        <dbReference type="Pfam" id="PF07916"/>
    </source>
</evidence>
<evidence type="ECO:0000256" key="1">
    <source>
        <dbReference type="SAM" id="MobiDB-lite"/>
    </source>
</evidence>
<keyword evidence="2" id="KW-0472">Membrane</keyword>
<name>A0A1G8CM61_9VIBR</name>
<evidence type="ECO:0000256" key="2">
    <source>
        <dbReference type="SAM" id="Phobius"/>
    </source>
</evidence>
<dbReference type="RefSeq" id="WP_093275145.1">
    <property type="nucleotide sequence ID" value="NZ_FNDD01000016.1"/>
</dbReference>
<organism evidence="4 5">
    <name type="scientific">Vibrio xiamenensis</name>
    <dbReference type="NCBI Taxonomy" id="861298"/>
    <lineage>
        <taxon>Bacteria</taxon>
        <taxon>Pseudomonadati</taxon>
        <taxon>Pseudomonadota</taxon>
        <taxon>Gammaproteobacteria</taxon>
        <taxon>Vibrionales</taxon>
        <taxon>Vibrionaceae</taxon>
        <taxon>Vibrio</taxon>
    </lineage>
</organism>
<keyword evidence="2" id="KW-0812">Transmembrane</keyword>
<dbReference type="Pfam" id="PF07916">
    <property type="entry name" value="TraG_N"/>
    <property type="match status" value="1"/>
</dbReference>